<sequence length="142" mass="15425">MAMDDLPLEKEVRHAIGTSTSPQMTDAMTLDDTSSSEYLSSISDQNDDSDRLVYEEHLPATGSDGTGSRPPGYRNTSDVFLPDRYFAETAAFPYLQLRSEAHCDIQRTPAAALVAPPGSVDGRARRSGSSCLSNPNHIDWSS</sequence>
<dbReference type="GeneID" id="106806860"/>
<protein>
    <submittedName>
        <fullName evidence="3">Uncharacterized protein LOC106806860</fullName>
    </submittedName>
</protein>
<evidence type="ECO:0000313" key="3">
    <source>
        <dbReference type="RefSeq" id="XP_014664481.1"/>
    </source>
</evidence>
<feature type="region of interest" description="Disordered" evidence="1">
    <location>
        <begin position="115"/>
        <end position="142"/>
    </location>
</feature>
<proteinExistence type="predicted"/>
<feature type="compositionally biased region" description="Polar residues" evidence="1">
    <location>
        <begin position="127"/>
        <end position="142"/>
    </location>
</feature>
<accession>A0ABM1DX10</accession>
<name>A0ABM1DX10_PRICU</name>
<gene>
    <name evidence="3" type="primary">LOC106806860</name>
</gene>
<organism evidence="2 3">
    <name type="scientific">Priapulus caudatus</name>
    <name type="common">Priapulid worm</name>
    <dbReference type="NCBI Taxonomy" id="37621"/>
    <lineage>
        <taxon>Eukaryota</taxon>
        <taxon>Metazoa</taxon>
        <taxon>Ecdysozoa</taxon>
        <taxon>Scalidophora</taxon>
        <taxon>Priapulida</taxon>
        <taxon>Priapulimorpha</taxon>
        <taxon>Priapulimorphida</taxon>
        <taxon>Priapulidae</taxon>
        <taxon>Priapulus</taxon>
    </lineage>
</organism>
<dbReference type="RefSeq" id="XP_014664481.1">
    <property type="nucleotide sequence ID" value="XM_014808995.1"/>
</dbReference>
<reference evidence="3" key="1">
    <citation type="submission" date="2025-08" db="UniProtKB">
        <authorList>
            <consortium name="RefSeq"/>
        </authorList>
    </citation>
    <scope>IDENTIFICATION</scope>
</reference>
<dbReference type="Proteomes" id="UP000695022">
    <property type="component" value="Unplaced"/>
</dbReference>
<keyword evidence="2" id="KW-1185">Reference proteome</keyword>
<evidence type="ECO:0000313" key="2">
    <source>
        <dbReference type="Proteomes" id="UP000695022"/>
    </source>
</evidence>
<feature type="compositionally biased region" description="Polar residues" evidence="1">
    <location>
        <begin position="17"/>
        <end position="44"/>
    </location>
</feature>
<evidence type="ECO:0000256" key="1">
    <source>
        <dbReference type="SAM" id="MobiDB-lite"/>
    </source>
</evidence>
<feature type="region of interest" description="Disordered" evidence="1">
    <location>
        <begin position="1"/>
        <end position="76"/>
    </location>
</feature>
<feature type="compositionally biased region" description="Basic and acidic residues" evidence="1">
    <location>
        <begin position="48"/>
        <end position="58"/>
    </location>
</feature>